<reference evidence="2 3" key="1">
    <citation type="submission" date="2015-08" db="EMBL/GenBank/DDBJ databases">
        <title>Next Generation Sequencing and Analysis of the Genome of Puccinia sorghi L Schw, the Causal Agent of Maize Common Rust.</title>
        <authorList>
            <person name="Rochi L."/>
            <person name="Burguener G."/>
            <person name="Darino M."/>
            <person name="Turjanski A."/>
            <person name="Kreff E."/>
            <person name="Dieguez M.J."/>
            <person name="Sacco F."/>
        </authorList>
    </citation>
    <scope>NUCLEOTIDE SEQUENCE [LARGE SCALE GENOMIC DNA]</scope>
    <source>
        <strain evidence="2 3">RO10H11247</strain>
    </source>
</reference>
<comment type="caution">
    <text evidence="2">The sequence shown here is derived from an EMBL/GenBank/DDBJ whole genome shotgun (WGS) entry which is preliminary data.</text>
</comment>
<name>A0A0L6UVP0_9BASI</name>
<sequence length="330" mass="36068">MATKFQFSFSLFSLSHSFFSPSSSSSHSILATKSVLDKLSLSPALKKPTIFSRSCNLTSVTKSSELMQIKFCVNNSTGVEAVSILTVHTISLPPLAQNTAIFNWCTRENQNKPDQYIENPKRIEQVISFTMSISLIDDIVDEGDINSPTISQNQPNGHQLIPLIICPSFQPNINAPINQITSPANQVPPLWSYLTAANTVPNMSGVMRNSINHSQTRRYSPLTPRTVCGLQLAQSSPIRTLDKGFPGTQLNPPSRLKQLLIGGQGEQQPIGSQRDGSTPLEDTTPMMGPLGEFKDYSEVMNDPNIAPPEANHDQTSPPIITDPNTGVRSH</sequence>
<evidence type="ECO:0000256" key="1">
    <source>
        <dbReference type="SAM" id="MobiDB-lite"/>
    </source>
</evidence>
<accession>A0A0L6UVP0</accession>
<protein>
    <submittedName>
        <fullName evidence="2">Putative signal peptide protein</fullName>
    </submittedName>
</protein>
<keyword evidence="3" id="KW-1185">Reference proteome</keyword>
<organism evidence="2 3">
    <name type="scientific">Puccinia sorghi</name>
    <dbReference type="NCBI Taxonomy" id="27349"/>
    <lineage>
        <taxon>Eukaryota</taxon>
        <taxon>Fungi</taxon>
        <taxon>Dikarya</taxon>
        <taxon>Basidiomycota</taxon>
        <taxon>Pucciniomycotina</taxon>
        <taxon>Pucciniomycetes</taxon>
        <taxon>Pucciniales</taxon>
        <taxon>Pucciniaceae</taxon>
        <taxon>Puccinia</taxon>
    </lineage>
</organism>
<dbReference type="EMBL" id="LAVV01008525">
    <property type="protein sequence ID" value="KNZ52559.1"/>
    <property type="molecule type" value="Genomic_DNA"/>
</dbReference>
<dbReference type="VEuPathDB" id="FungiDB:VP01_3520g2"/>
<feature type="region of interest" description="Disordered" evidence="1">
    <location>
        <begin position="264"/>
        <end position="330"/>
    </location>
</feature>
<evidence type="ECO:0000313" key="3">
    <source>
        <dbReference type="Proteomes" id="UP000037035"/>
    </source>
</evidence>
<proteinExistence type="predicted"/>
<feature type="compositionally biased region" description="Polar residues" evidence="1">
    <location>
        <begin position="266"/>
        <end position="276"/>
    </location>
</feature>
<dbReference type="Proteomes" id="UP000037035">
    <property type="component" value="Unassembled WGS sequence"/>
</dbReference>
<gene>
    <name evidence="2" type="ORF">VP01_3520g2</name>
</gene>
<feature type="compositionally biased region" description="Polar residues" evidence="1">
    <location>
        <begin position="313"/>
        <end position="330"/>
    </location>
</feature>
<dbReference type="AlphaFoldDB" id="A0A0L6UVP0"/>
<evidence type="ECO:0000313" key="2">
    <source>
        <dbReference type="EMBL" id="KNZ52559.1"/>
    </source>
</evidence>